<organism evidence="3 4">
    <name type="scientific">Epicoccum nigrum</name>
    <name type="common">Soil fungus</name>
    <name type="synonym">Epicoccum purpurascens</name>
    <dbReference type="NCBI Taxonomy" id="105696"/>
    <lineage>
        <taxon>Eukaryota</taxon>
        <taxon>Fungi</taxon>
        <taxon>Dikarya</taxon>
        <taxon>Ascomycota</taxon>
        <taxon>Pezizomycotina</taxon>
        <taxon>Dothideomycetes</taxon>
        <taxon>Pleosporomycetidae</taxon>
        <taxon>Pleosporales</taxon>
        <taxon>Pleosporineae</taxon>
        <taxon>Didymellaceae</taxon>
        <taxon>Epicoccum</taxon>
    </lineage>
</organism>
<keyword evidence="4" id="KW-1185">Reference proteome</keyword>
<protein>
    <recommendedName>
        <fullName evidence="2">CinA C-terminal domain-containing protein</fullName>
    </recommendedName>
</protein>
<feature type="compositionally biased region" description="Basic and acidic residues" evidence="1">
    <location>
        <begin position="205"/>
        <end position="220"/>
    </location>
</feature>
<dbReference type="Gene3D" id="3.90.950.20">
    <property type="entry name" value="CinA-like"/>
    <property type="match status" value="1"/>
</dbReference>
<dbReference type="OMA" id="NYMGPSE"/>
<dbReference type="SUPFAM" id="SSF142433">
    <property type="entry name" value="CinA-like"/>
    <property type="match status" value="1"/>
</dbReference>
<accession>A0A1Y2LZR8</accession>
<dbReference type="InterPro" id="IPR008136">
    <property type="entry name" value="CinA_C"/>
</dbReference>
<feature type="region of interest" description="Disordered" evidence="1">
    <location>
        <begin position="205"/>
        <end position="246"/>
    </location>
</feature>
<evidence type="ECO:0000313" key="4">
    <source>
        <dbReference type="Proteomes" id="UP000193240"/>
    </source>
</evidence>
<name>A0A1Y2LZR8_EPING</name>
<dbReference type="Proteomes" id="UP000193240">
    <property type="component" value="Unassembled WGS sequence"/>
</dbReference>
<dbReference type="InParanoid" id="A0A1Y2LZR8"/>
<evidence type="ECO:0000256" key="1">
    <source>
        <dbReference type="SAM" id="MobiDB-lite"/>
    </source>
</evidence>
<dbReference type="AlphaFoldDB" id="A0A1Y2LZR8"/>
<dbReference type="EMBL" id="KZ107844">
    <property type="protein sequence ID" value="OSS49222.1"/>
    <property type="molecule type" value="Genomic_DNA"/>
</dbReference>
<gene>
    <name evidence="3" type="ORF">B5807_05602</name>
</gene>
<dbReference type="STRING" id="105696.A0A1Y2LZR8"/>
<proteinExistence type="predicted"/>
<evidence type="ECO:0000313" key="3">
    <source>
        <dbReference type="EMBL" id="OSS49222.1"/>
    </source>
</evidence>
<sequence length="246" mass="25873">MQPSPTFFKAHHRLVLLTKSITPNARPFTVPGSKMSTSSFPPQELRSIVKEVATLLKDRKETISVAETAAGGLISSSLLSFPGASTFYKGGLTLYTLESRKAFVGWTDSDTQNYKGPTPEIVIKLADNARKALGSTYTVSESGTAGPTGGSTRNRTPGYVALAVSREGGGTVTREVETGGKEREGNMIRFAVEALTLVRDVIKGEGEGGEKKGEGVSKEADVEEEGVQLVPGDEKTSGAAVGAFAS</sequence>
<dbReference type="InterPro" id="IPR036653">
    <property type="entry name" value="CinA-like_C"/>
</dbReference>
<dbReference type="Pfam" id="PF02464">
    <property type="entry name" value="CinA"/>
    <property type="match status" value="1"/>
</dbReference>
<evidence type="ECO:0000259" key="2">
    <source>
        <dbReference type="Pfam" id="PF02464"/>
    </source>
</evidence>
<feature type="domain" description="CinA C-terminal" evidence="2">
    <location>
        <begin position="47"/>
        <end position="201"/>
    </location>
</feature>
<reference evidence="3 4" key="1">
    <citation type="journal article" date="2017" name="Genome Announc.">
        <title>Genome sequence of the saprophytic ascomycete Epicoccum nigrum ICMP 19927 strain isolated from New Zealand.</title>
        <authorList>
            <person name="Fokin M."/>
            <person name="Fleetwood D."/>
            <person name="Weir B.S."/>
            <person name="Villas-Boas S.G."/>
        </authorList>
    </citation>
    <scope>NUCLEOTIDE SEQUENCE [LARGE SCALE GENOMIC DNA]</scope>
    <source>
        <strain evidence="3 4">ICMP 19927</strain>
    </source>
</reference>